<dbReference type="GeneID" id="117641076"/>
<evidence type="ECO:0000313" key="1">
    <source>
        <dbReference type="Proteomes" id="UP000515158"/>
    </source>
</evidence>
<accession>A0A6P8YBD7</accession>
<dbReference type="RefSeq" id="XP_034234075.1">
    <property type="nucleotide sequence ID" value="XM_034378184.1"/>
</dbReference>
<dbReference type="OrthoDB" id="8183738at2759"/>
<protein>
    <submittedName>
        <fullName evidence="2">Uncharacterized protein LOC117641076</fullName>
    </submittedName>
</protein>
<dbReference type="Proteomes" id="UP000515158">
    <property type="component" value="Unplaced"/>
</dbReference>
<reference evidence="2" key="1">
    <citation type="submission" date="2025-08" db="UniProtKB">
        <authorList>
            <consortium name="RefSeq"/>
        </authorList>
    </citation>
    <scope>IDENTIFICATION</scope>
    <source>
        <tissue evidence="2">Total insect</tissue>
    </source>
</reference>
<sequence>MPRLQHLELSMNTVKGEWLCDPDGLPQELCWCWDEGWPCLRRLDLRGVPAGPATWLLRGFLRVRGPQLHELILSPGMQLNPRLMRLLKQCARLNHLGVSCSNALWRLDGWTNLTSLTLLGLPRRHTATWVLRSPLAAKLECLSLDGVNPSLFDVLPAVGSSCRNLHTISFQRCQVPARFALPLAQCPLREVRADNMRAEHVLEARRLPKLECLRLSGHLGNYGSMMVAVTALRDANPDLRVVGLEDGLFNNWGPGVQRALALSRPSSCTAASRARTAS</sequence>
<dbReference type="Gene3D" id="3.80.10.10">
    <property type="entry name" value="Ribonuclease Inhibitor"/>
    <property type="match status" value="1"/>
</dbReference>
<dbReference type="AlphaFoldDB" id="A0A6P8YBD7"/>
<dbReference type="SUPFAM" id="SSF52047">
    <property type="entry name" value="RNI-like"/>
    <property type="match status" value="1"/>
</dbReference>
<proteinExistence type="predicted"/>
<dbReference type="InParanoid" id="A0A6P8YBD7"/>
<dbReference type="InterPro" id="IPR032675">
    <property type="entry name" value="LRR_dom_sf"/>
</dbReference>
<organism evidence="2">
    <name type="scientific">Thrips palmi</name>
    <name type="common">Melon thrips</name>
    <dbReference type="NCBI Taxonomy" id="161013"/>
    <lineage>
        <taxon>Eukaryota</taxon>
        <taxon>Metazoa</taxon>
        <taxon>Ecdysozoa</taxon>
        <taxon>Arthropoda</taxon>
        <taxon>Hexapoda</taxon>
        <taxon>Insecta</taxon>
        <taxon>Pterygota</taxon>
        <taxon>Neoptera</taxon>
        <taxon>Paraneoptera</taxon>
        <taxon>Thysanoptera</taxon>
        <taxon>Terebrantia</taxon>
        <taxon>Thripoidea</taxon>
        <taxon>Thripidae</taxon>
        <taxon>Thrips</taxon>
    </lineage>
</organism>
<keyword evidence="1" id="KW-1185">Reference proteome</keyword>
<evidence type="ECO:0000313" key="2">
    <source>
        <dbReference type="RefSeq" id="XP_034234075.1"/>
    </source>
</evidence>
<dbReference type="KEGG" id="tpal:117641076"/>
<gene>
    <name evidence="2" type="primary">LOC117641076</name>
</gene>
<name>A0A6P8YBD7_THRPL</name>